<evidence type="ECO:0000256" key="3">
    <source>
        <dbReference type="ARBA" id="ARBA00022630"/>
    </source>
</evidence>
<keyword evidence="8" id="KW-1185">Reference proteome</keyword>
<protein>
    <recommendedName>
        <fullName evidence="6">Glucose-methanol-choline oxidoreductase N-terminal domain-containing protein</fullName>
    </recommendedName>
</protein>
<dbReference type="PANTHER" id="PTHR11552:SF147">
    <property type="entry name" value="CHOLINE DEHYDROGENASE, MITOCHONDRIAL"/>
    <property type="match status" value="1"/>
</dbReference>
<dbReference type="InterPro" id="IPR007867">
    <property type="entry name" value="GMC_OxRtase_C"/>
</dbReference>
<organism evidence="7 8">
    <name type="scientific">Marasmius crinis-equi</name>
    <dbReference type="NCBI Taxonomy" id="585013"/>
    <lineage>
        <taxon>Eukaryota</taxon>
        <taxon>Fungi</taxon>
        <taxon>Dikarya</taxon>
        <taxon>Basidiomycota</taxon>
        <taxon>Agaricomycotina</taxon>
        <taxon>Agaricomycetes</taxon>
        <taxon>Agaricomycetidae</taxon>
        <taxon>Agaricales</taxon>
        <taxon>Marasmiineae</taxon>
        <taxon>Marasmiaceae</taxon>
        <taxon>Marasmius</taxon>
    </lineage>
</organism>
<feature type="signal peptide" evidence="5">
    <location>
        <begin position="1"/>
        <end position="21"/>
    </location>
</feature>
<dbReference type="Gene3D" id="3.50.50.60">
    <property type="entry name" value="FAD/NAD(P)-binding domain"/>
    <property type="match status" value="3"/>
</dbReference>
<evidence type="ECO:0000256" key="1">
    <source>
        <dbReference type="ARBA" id="ARBA00001974"/>
    </source>
</evidence>
<dbReference type="PIRSF" id="PIRSF000137">
    <property type="entry name" value="Alcohol_oxidase"/>
    <property type="match status" value="1"/>
</dbReference>
<dbReference type="SUPFAM" id="SSF51905">
    <property type="entry name" value="FAD/NAD(P)-binding domain"/>
    <property type="match status" value="1"/>
</dbReference>
<keyword evidence="3" id="KW-0285">Flavoprotein</keyword>
<comment type="caution">
    <text evidence="7">The sequence shown here is derived from an EMBL/GenBank/DDBJ whole genome shotgun (WGS) entry which is preliminary data.</text>
</comment>
<keyword evidence="4" id="KW-0274">FAD</keyword>
<dbReference type="InterPro" id="IPR036188">
    <property type="entry name" value="FAD/NAD-bd_sf"/>
</dbReference>
<name>A0ABR3G273_9AGAR</name>
<comment type="cofactor">
    <cofactor evidence="1">
        <name>FAD</name>
        <dbReference type="ChEBI" id="CHEBI:57692"/>
    </cofactor>
</comment>
<evidence type="ECO:0000259" key="6">
    <source>
        <dbReference type="PROSITE" id="PS00624"/>
    </source>
</evidence>
<evidence type="ECO:0000313" key="8">
    <source>
        <dbReference type="Proteomes" id="UP001465976"/>
    </source>
</evidence>
<dbReference type="PANTHER" id="PTHR11552">
    <property type="entry name" value="GLUCOSE-METHANOL-CHOLINE GMC OXIDOREDUCTASE"/>
    <property type="match status" value="1"/>
</dbReference>
<keyword evidence="5" id="KW-0732">Signal</keyword>
<comment type="similarity">
    <text evidence="2">Belongs to the GMC oxidoreductase family.</text>
</comment>
<dbReference type="Pfam" id="PF05199">
    <property type="entry name" value="GMC_oxred_C"/>
    <property type="match status" value="1"/>
</dbReference>
<dbReference type="InterPro" id="IPR000172">
    <property type="entry name" value="GMC_OxRdtase_N"/>
</dbReference>
<dbReference type="Pfam" id="PF00732">
    <property type="entry name" value="GMC_oxred_N"/>
    <property type="match status" value="1"/>
</dbReference>
<sequence length="609" mass="66254">MRPISVTLAVWISVVTQPCLAALYERVEDLPTDTYDFVIVGGGTAGNVIANRLTENPKFSVLVLEAGGSNLDLLISTVPAFCLQTLGSELDWNYTAEVGQLNHCMVYTRGSSEDWDRYARVTEDPGWFWGAIQPYVRKNERFTPPVDGHDTTGEFDPAVHGFHGINSVTLNGFRHELDLRMIQASKASNNEFQFNLDTNSGHQLGVGYAQSTVLNGTRSSSATSYLAPHFLKRCNLHVLVHAHVTRLLSSDRAFHGVEFSQDEGSKNLFRSAHTYNGLTTTIETSHQVTARNEIILSAGTIGTPQLLMLSGIGDADTLSSFGITSVQHLPSVGQNLSDHAAVPSLWSVNTTDTADTAGRNASLAAEQLRMWNETRSGPLVDGPLIDVGWIRVPEDAAIFQRFEDPTAGPNTAHWEFVVVNGNVGQPAPSGNFISASPTLVSPVSRESFTFLAVFVSRVLRTEEGLTLGGSITLNSSDPFDHPTINLNLVTAEFDLYVLRDGLRRINRFMTSPLFEGFVISSAINATMDDELDLYIKQNVGSSYHPVGTASMSAKDASWGVVDPDLRVKGVRGLRVVDASVLPYVPAAHTQAPVYIVAERAADLIKAMYD</sequence>
<evidence type="ECO:0000256" key="5">
    <source>
        <dbReference type="SAM" id="SignalP"/>
    </source>
</evidence>
<dbReference type="PROSITE" id="PS00624">
    <property type="entry name" value="GMC_OXRED_2"/>
    <property type="match status" value="1"/>
</dbReference>
<feature type="chain" id="PRO_5045319590" description="Glucose-methanol-choline oxidoreductase N-terminal domain-containing protein" evidence="5">
    <location>
        <begin position="22"/>
        <end position="609"/>
    </location>
</feature>
<dbReference type="Proteomes" id="UP001465976">
    <property type="component" value="Unassembled WGS sequence"/>
</dbReference>
<feature type="domain" description="Glucose-methanol-choline oxidoreductase N-terminal" evidence="6">
    <location>
        <begin position="299"/>
        <end position="313"/>
    </location>
</feature>
<proteinExistence type="inferred from homology"/>
<evidence type="ECO:0000256" key="2">
    <source>
        <dbReference type="ARBA" id="ARBA00010790"/>
    </source>
</evidence>
<dbReference type="Gene3D" id="3.30.560.10">
    <property type="entry name" value="Glucose Oxidase, domain 3"/>
    <property type="match status" value="3"/>
</dbReference>
<dbReference type="SUPFAM" id="SSF54373">
    <property type="entry name" value="FAD-linked reductases, C-terminal domain"/>
    <property type="match status" value="1"/>
</dbReference>
<gene>
    <name evidence="7" type="ORF">V5O48_000167</name>
</gene>
<dbReference type="EMBL" id="JBAHYK010000002">
    <property type="protein sequence ID" value="KAL0581937.1"/>
    <property type="molecule type" value="Genomic_DNA"/>
</dbReference>
<accession>A0ABR3G273</accession>
<evidence type="ECO:0000313" key="7">
    <source>
        <dbReference type="EMBL" id="KAL0581937.1"/>
    </source>
</evidence>
<dbReference type="InterPro" id="IPR012132">
    <property type="entry name" value="GMC_OxRdtase"/>
</dbReference>
<reference evidence="7 8" key="1">
    <citation type="submission" date="2024-02" db="EMBL/GenBank/DDBJ databases">
        <title>A draft genome for the cacao thread blight pathogen Marasmius crinis-equi.</title>
        <authorList>
            <person name="Cohen S.P."/>
            <person name="Baruah I.K."/>
            <person name="Amoako-Attah I."/>
            <person name="Bukari Y."/>
            <person name="Meinhardt L.W."/>
            <person name="Bailey B.A."/>
        </authorList>
    </citation>
    <scope>NUCLEOTIDE SEQUENCE [LARGE SCALE GENOMIC DNA]</scope>
    <source>
        <strain evidence="7 8">GH-76</strain>
    </source>
</reference>
<evidence type="ECO:0000256" key="4">
    <source>
        <dbReference type="ARBA" id="ARBA00022827"/>
    </source>
</evidence>